<sequence length="103" mass="11014">MYLTFVPGSKGMYGNDNKKLATSLSGIYITGGSSADKAACMSSNMQFDNQTLKDWLLTFLKSGGPDAPTTTTRALYFSLCHDTSQPISAGNMTSDMGINLVLK</sequence>
<dbReference type="PATRIC" id="fig|379893.4.peg.3096"/>
<name>A0A0L0H3K3_9ENTR</name>
<dbReference type="Proteomes" id="UP000037393">
    <property type="component" value="Unassembled WGS sequence"/>
</dbReference>
<gene>
    <name evidence="1" type="ORF">GM31_15255</name>
</gene>
<evidence type="ECO:0000313" key="2">
    <source>
        <dbReference type="Proteomes" id="UP000037393"/>
    </source>
</evidence>
<organism evidence="1 2">
    <name type="scientific">Trabulsiella odontotermitis</name>
    <dbReference type="NCBI Taxonomy" id="379893"/>
    <lineage>
        <taxon>Bacteria</taxon>
        <taxon>Pseudomonadati</taxon>
        <taxon>Pseudomonadota</taxon>
        <taxon>Gammaproteobacteria</taxon>
        <taxon>Enterobacterales</taxon>
        <taxon>Enterobacteriaceae</taxon>
        <taxon>Trabulsiella</taxon>
    </lineage>
</organism>
<dbReference type="EMBL" id="JNGI01000003">
    <property type="protein sequence ID" value="KNC95772.1"/>
    <property type="molecule type" value="Genomic_DNA"/>
</dbReference>
<protein>
    <submittedName>
        <fullName evidence="1">Uncharacterized protein</fullName>
    </submittedName>
</protein>
<reference evidence="1 2" key="1">
    <citation type="journal article" date="2015" name="Appl. Environ. Microbiol.">
        <title>The Enterobacterium Trabulsiella odontotermitis Presents Novel Adaptations Related to Its Association with Fungus-Growing Termites.</title>
        <authorList>
            <person name="Sapountzis P."/>
            <person name="Gruntjes T."/>
            <person name="Otani S."/>
            <person name="Estevez J."/>
            <person name="da Costa R.R."/>
            <person name="Plunkett G.3rd."/>
            <person name="Perna N.T."/>
            <person name="Poulsen M."/>
        </authorList>
    </citation>
    <scope>NUCLEOTIDE SEQUENCE [LARGE SCALE GENOMIC DNA]</scope>
    <source>
        <strain evidence="1 2">12</strain>
    </source>
</reference>
<accession>A0A0L0H3K3</accession>
<proteinExistence type="predicted"/>
<comment type="caution">
    <text evidence="1">The sequence shown here is derived from an EMBL/GenBank/DDBJ whole genome shotgun (WGS) entry which is preliminary data.</text>
</comment>
<evidence type="ECO:0000313" key="1">
    <source>
        <dbReference type="EMBL" id="KNC95772.1"/>
    </source>
</evidence>
<keyword evidence="2" id="KW-1185">Reference proteome</keyword>
<dbReference type="AlphaFoldDB" id="A0A0L0H3K3"/>